<dbReference type="Gene3D" id="3.30.1440.10">
    <property type="match status" value="1"/>
</dbReference>
<sequence length="183" mass="21559">MRPIESKILLYKSIFTQIFLFDKFLLSNIYNCPKLDSIVIYSKFLSDLKVTNNFYRLLVLLYLTTGQKPQILIRTHSIRGLKKKKLSGLWLTLRHSIWISEFFFARQLPLSQQFYPIKLNSLKPNFLLKIVQRIQDDDFLSQVLKFEDSFVYNINVYGTVGTVYQAFHSLLISYKIPCRVSVS</sequence>
<name>A0A3P3YW84_PLABS</name>
<gene>
    <name evidence="1" type="ORF">PLBR_LOCUS10</name>
</gene>
<dbReference type="InterPro" id="IPR022803">
    <property type="entry name" value="Ribosomal_uL5_dom_sf"/>
</dbReference>
<geneLocation type="mitochondrion" evidence="1"/>
<evidence type="ECO:0000313" key="1">
    <source>
        <dbReference type="EMBL" id="SYZ47152.1"/>
    </source>
</evidence>
<protein>
    <submittedName>
        <fullName evidence="1">11fc774f-7fac-4c72-9115-2997a9eea6a6-CDS</fullName>
    </submittedName>
</protein>
<organism evidence="1">
    <name type="scientific">Plasmodiophora brassicae</name>
    <name type="common">Clubroot disease agent</name>
    <dbReference type="NCBI Taxonomy" id="37360"/>
    <lineage>
        <taxon>Eukaryota</taxon>
        <taxon>Sar</taxon>
        <taxon>Rhizaria</taxon>
        <taxon>Endomyxa</taxon>
        <taxon>Phytomyxea</taxon>
        <taxon>Plasmodiophorida</taxon>
        <taxon>Plasmodiophoridae</taxon>
        <taxon>Plasmodiophora</taxon>
    </lineage>
</organism>
<reference evidence="1" key="1">
    <citation type="submission" date="2018-05" db="EMBL/GenBank/DDBJ databases">
        <authorList>
            <person name="Fogelqvist J."/>
        </authorList>
    </citation>
    <scope>NUCLEOTIDE SEQUENCE [LARGE SCALE GENOMIC DNA]</scope>
</reference>
<proteinExistence type="predicted"/>
<dbReference type="SUPFAM" id="SSF55282">
    <property type="entry name" value="RL5-like"/>
    <property type="match status" value="1"/>
</dbReference>
<keyword evidence="1" id="KW-0496">Mitochondrion</keyword>
<dbReference type="AlphaFoldDB" id="A0A3P3YW84"/>
<accession>A0A3P3YW84</accession>
<dbReference type="EMBL" id="LS992577">
    <property type="protein sequence ID" value="SYZ47152.1"/>
    <property type="molecule type" value="Genomic_DNA"/>
</dbReference>